<evidence type="ECO:0000313" key="2">
    <source>
        <dbReference type="EMBL" id="KAJ7217985.1"/>
    </source>
</evidence>
<dbReference type="InterPro" id="IPR012337">
    <property type="entry name" value="RNaseH-like_sf"/>
</dbReference>
<evidence type="ECO:0000313" key="3">
    <source>
        <dbReference type="Proteomes" id="UP001219525"/>
    </source>
</evidence>
<dbReference type="EMBL" id="JARJCW010000013">
    <property type="protein sequence ID" value="KAJ7217985.1"/>
    <property type="molecule type" value="Genomic_DNA"/>
</dbReference>
<protein>
    <recommendedName>
        <fullName evidence="1">HAT C-terminal dimerisation domain-containing protein</fullName>
    </recommendedName>
</protein>
<dbReference type="Pfam" id="PF05699">
    <property type="entry name" value="Dimer_Tnp_hAT"/>
    <property type="match status" value="1"/>
</dbReference>
<comment type="caution">
    <text evidence="2">The sequence shown here is derived from an EMBL/GenBank/DDBJ whole genome shotgun (WGS) entry which is preliminary data.</text>
</comment>
<dbReference type="InterPro" id="IPR008906">
    <property type="entry name" value="HATC_C_dom"/>
</dbReference>
<dbReference type="SUPFAM" id="SSF53098">
    <property type="entry name" value="Ribonuclease H-like"/>
    <property type="match status" value="1"/>
</dbReference>
<accession>A0AAD6VN31</accession>
<proteinExistence type="predicted"/>
<evidence type="ECO:0000259" key="1">
    <source>
        <dbReference type="Pfam" id="PF05699"/>
    </source>
</evidence>
<organism evidence="2 3">
    <name type="scientific">Mycena pura</name>
    <dbReference type="NCBI Taxonomy" id="153505"/>
    <lineage>
        <taxon>Eukaryota</taxon>
        <taxon>Fungi</taxon>
        <taxon>Dikarya</taxon>
        <taxon>Basidiomycota</taxon>
        <taxon>Agaricomycotina</taxon>
        <taxon>Agaricomycetes</taxon>
        <taxon>Agaricomycetidae</taxon>
        <taxon>Agaricales</taxon>
        <taxon>Marasmiineae</taxon>
        <taxon>Mycenaceae</taxon>
        <taxon>Mycena</taxon>
    </lineage>
</organism>
<reference evidence="2" key="1">
    <citation type="submission" date="2023-03" db="EMBL/GenBank/DDBJ databases">
        <title>Massive genome expansion in bonnet fungi (Mycena s.s.) driven by repeated elements and novel gene families across ecological guilds.</title>
        <authorList>
            <consortium name="Lawrence Berkeley National Laboratory"/>
            <person name="Harder C.B."/>
            <person name="Miyauchi S."/>
            <person name="Viragh M."/>
            <person name="Kuo A."/>
            <person name="Thoen E."/>
            <person name="Andreopoulos B."/>
            <person name="Lu D."/>
            <person name="Skrede I."/>
            <person name="Drula E."/>
            <person name="Henrissat B."/>
            <person name="Morin E."/>
            <person name="Kohler A."/>
            <person name="Barry K."/>
            <person name="LaButti K."/>
            <person name="Morin E."/>
            <person name="Salamov A."/>
            <person name="Lipzen A."/>
            <person name="Mereny Z."/>
            <person name="Hegedus B."/>
            <person name="Baldrian P."/>
            <person name="Stursova M."/>
            <person name="Weitz H."/>
            <person name="Taylor A."/>
            <person name="Grigoriev I.V."/>
            <person name="Nagy L.G."/>
            <person name="Martin F."/>
            <person name="Kauserud H."/>
        </authorList>
    </citation>
    <scope>NUCLEOTIDE SEQUENCE</scope>
    <source>
        <strain evidence="2">9144</strain>
    </source>
</reference>
<name>A0AAD6VN31_9AGAR</name>
<dbReference type="GO" id="GO:0046983">
    <property type="term" value="F:protein dimerization activity"/>
    <property type="evidence" value="ECO:0007669"/>
    <property type="project" value="InterPro"/>
</dbReference>
<feature type="non-terminal residue" evidence="2">
    <location>
        <position position="56"/>
    </location>
</feature>
<gene>
    <name evidence="2" type="ORF">GGX14DRAFT_599060</name>
</gene>
<sequence>MARDYLAIQGSSTSAKRDFSGGVLTGTKLQNWLSPDLFEALQLLKSGYRNGHISVG</sequence>
<dbReference type="Proteomes" id="UP001219525">
    <property type="component" value="Unassembled WGS sequence"/>
</dbReference>
<feature type="domain" description="HAT C-terminal dimerisation" evidence="1">
    <location>
        <begin position="1"/>
        <end position="46"/>
    </location>
</feature>
<keyword evidence="3" id="KW-1185">Reference proteome</keyword>
<dbReference type="AlphaFoldDB" id="A0AAD6VN31"/>